<reference evidence="2 3" key="1">
    <citation type="submission" date="2007-01" db="EMBL/GenBank/DDBJ databases">
        <authorList>
            <person name="Haygood M."/>
            <person name="Podell S."/>
            <person name="Anderson C."/>
            <person name="Hopkinson B."/>
            <person name="Roe K."/>
            <person name="Barbeau K."/>
            <person name="Gaasterland T."/>
            <person name="Ferriera S."/>
            <person name="Johnson J."/>
            <person name="Kravitz S."/>
            <person name="Beeson K."/>
            <person name="Sutton G."/>
            <person name="Rogers Y.-H."/>
            <person name="Friedman R."/>
            <person name="Frazier M."/>
            <person name="Venter J.C."/>
        </authorList>
    </citation>
    <scope>NUCLEOTIDE SEQUENCE [LARGE SCALE GENOMIC DNA]</scope>
    <source>
        <strain evidence="2 3">ATCC 23134</strain>
    </source>
</reference>
<feature type="transmembrane region" description="Helical" evidence="1">
    <location>
        <begin position="76"/>
        <end position="99"/>
    </location>
</feature>
<protein>
    <recommendedName>
        <fullName evidence="4">Integral membrane protein</fullName>
    </recommendedName>
</protein>
<keyword evidence="1" id="KW-1133">Transmembrane helix</keyword>
<evidence type="ECO:0000313" key="3">
    <source>
        <dbReference type="Proteomes" id="UP000004095"/>
    </source>
</evidence>
<feature type="transmembrane region" description="Helical" evidence="1">
    <location>
        <begin position="6"/>
        <end position="22"/>
    </location>
</feature>
<dbReference type="EMBL" id="AAWS01000002">
    <property type="protein sequence ID" value="EAY31666.1"/>
    <property type="molecule type" value="Genomic_DNA"/>
</dbReference>
<dbReference type="OrthoDB" id="982650at2"/>
<dbReference type="Proteomes" id="UP000004095">
    <property type="component" value="Unassembled WGS sequence"/>
</dbReference>
<dbReference type="RefSeq" id="WP_002693454.1">
    <property type="nucleotide sequence ID" value="NZ_AAWS01000002.1"/>
</dbReference>
<sequence>MNTYLIIVNILGGLAFGVHTFMGDRELHLITPASNDSHWLKKQETWTMTRCGWHWISFDLLMLTVLLSLINFTNWIPHPAFVVQLLAIYTLGYALFWLVTVAISRSFAQNYLKLGQWMLMLLISGLLFLGV</sequence>
<evidence type="ECO:0000313" key="2">
    <source>
        <dbReference type="EMBL" id="EAY31666.1"/>
    </source>
</evidence>
<feature type="transmembrane region" description="Helical" evidence="1">
    <location>
        <begin position="51"/>
        <end position="70"/>
    </location>
</feature>
<name>A1ZDC7_MICM2</name>
<evidence type="ECO:0000256" key="1">
    <source>
        <dbReference type="SAM" id="Phobius"/>
    </source>
</evidence>
<dbReference type="AlphaFoldDB" id="A1ZDC7"/>
<keyword evidence="1" id="KW-0472">Membrane</keyword>
<accession>A1ZDC7</accession>
<keyword evidence="3" id="KW-1185">Reference proteome</keyword>
<feature type="transmembrane region" description="Helical" evidence="1">
    <location>
        <begin position="111"/>
        <end position="130"/>
    </location>
</feature>
<dbReference type="eggNOG" id="ENOG5032X44">
    <property type="taxonomic scope" value="Bacteria"/>
</dbReference>
<keyword evidence="1" id="KW-0812">Transmembrane</keyword>
<organism evidence="2 3">
    <name type="scientific">Microscilla marina ATCC 23134</name>
    <dbReference type="NCBI Taxonomy" id="313606"/>
    <lineage>
        <taxon>Bacteria</taxon>
        <taxon>Pseudomonadati</taxon>
        <taxon>Bacteroidota</taxon>
        <taxon>Cytophagia</taxon>
        <taxon>Cytophagales</taxon>
        <taxon>Microscillaceae</taxon>
        <taxon>Microscilla</taxon>
    </lineage>
</organism>
<evidence type="ECO:0008006" key="4">
    <source>
        <dbReference type="Google" id="ProtNLM"/>
    </source>
</evidence>
<gene>
    <name evidence="2" type="ORF">M23134_05172</name>
</gene>
<proteinExistence type="predicted"/>
<comment type="caution">
    <text evidence="2">The sequence shown here is derived from an EMBL/GenBank/DDBJ whole genome shotgun (WGS) entry which is preliminary data.</text>
</comment>